<sequence>MGNREVDGFHIWAEASQQGGELAGAFVLTKAVNGKVGTKRFRVLTAHTFTSLEAAQAAPIQRSCKRSHQFPTLLTQSTRLLNMGGVSMPLDLKVESGLR</sequence>
<organism evidence="1">
    <name type="scientific">bioreactor metagenome</name>
    <dbReference type="NCBI Taxonomy" id="1076179"/>
    <lineage>
        <taxon>unclassified sequences</taxon>
        <taxon>metagenomes</taxon>
        <taxon>ecological metagenomes</taxon>
    </lineage>
</organism>
<protein>
    <submittedName>
        <fullName evidence="1">Uncharacterized protein</fullName>
    </submittedName>
</protein>
<reference evidence="1" key="1">
    <citation type="submission" date="2019-08" db="EMBL/GenBank/DDBJ databases">
        <authorList>
            <person name="Kucharzyk K."/>
            <person name="Murdoch R.W."/>
            <person name="Higgins S."/>
            <person name="Loffler F."/>
        </authorList>
    </citation>
    <scope>NUCLEOTIDE SEQUENCE</scope>
</reference>
<evidence type="ECO:0000313" key="1">
    <source>
        <dbReference type="EMBL" id="MPN59826.1"/>
    </source>
</evidence>
<name>A0A645J8S2_9ZZZZ</name>
<accession>A0A645J8S2</accession>
<dbReference type="AlphaFoldDB" id="A0A645J8S2"/>
<comment type="caution">
    <text evidence="1">The sequence shown here is derived from an EMBL/GenBank/DDBJ whole genome shotgun (WGS) entry which is preliminary data.</text>
</comment>
<proteinExistence type="predicted"/>
<dbReference type="EMBL" id="VSSQ01134288">
    <property type="protein sequence ID" value="MPN59826.1"/>
    <property type="molecule type" value="Genomic_DNA"/>
</dbReference>
<gene>
    <name evidence="1" type="ORF">SDC9_207548</name>
</gene>